<dbReference type="RefSeq" id="WP_371940442.1">
    <property type="nucleotide sequence ID" value="NZ_JAXCEH010000004.1"/>
</dbReference>
<protein>
    <submittedName>
        <fullName evidence="1">Uncharacterized protein</fullName>
    </submittedName>
</protein>
<organism evidence="1 2">
    <name type="scientific">Actinomadura chokoriensis</name>
    <dbReference type="NCBI Taxonomy" id="454156"/>
    <lineage>
        <taxon>Bacteria</taxon>
        <taxon>Bacillati</taxon>
        <taxon>Actinomycetota</taxon>
        <taxon>Actinomycetes</taxon>
        <taxon>Streptosporangiales</taxon>
        <taxon>Thermomonosporaceae</taxon>
        <taxon>Actinomadura</taxon>
    </lineage>
</organism>
<keyword evidence="2" id="KW-1185">Reference proteome</keyword>
<dbReference type="EMBL" id="JAXCEH010000004">
    <property type="protein sequence ID" value="MFA1554059.1"/>
    <property type="molecule type" value="Genomic_DNA"/>
</dbReference>
<gene>
    <name evidence="1" type="ORF">SM436_10205</name>
</gene>
<comment type="caution">
    <text evidence="1">The sequence shown here is derived from an EMBL/GenBank/DDBJ whole genome shotgun (WGS) entry which is preliminary data.</text>
</comment>
<evidence type="ECO:0000313" key="1">
    <source>
        <dbReference type="EMBL" id="MFA1554059.1"/>
    </source>
</evidence>
<proteinExistence type="predicted"/>
<accession>A0ABV4QV97</accession>
<dbReference type="Proteomes" id="UP001569904">
    <property type="component" value="Unassembled WGS sequence"/>
</dbReference>
<name>A0ABV4QV97_9ACTN</name>
<evidence type="ECO:0000313" key="2">
    <source>
        <dbReference type="Proteomes" id="UP001569904"/>
    </source>
</evidence>
<sequence length="82" mass="8956">MRGHGRPARPVVDELVRAYAGASGAADGAGLRRELLARMEIGNDRRAERYWQLLAVINGWPVQPTLAPVFAWFIGGLRAAES</sequence>
<reference evidence="1 2" key="1">
    <citation type="submission" date="2023-11" db="EMBL/GenBank/DDBJ databases">
        <title>Actinomadura monticuli sp. nov., isolated from volcanic ash.</title>
        <authorList>
            <person name="Lee S.D."/>
            <person name="Yang H."/>
            <person name="Kim I.S."/>
        </authorList>
    </citation>
    <scope>NUCLEOTIDE SEQUENCE [LARGE SCALE GENOMIC DNA]</scope>
    <source>
        <strain evidence="1 2">DSM 45346</strain>
    </source>
</reference>